<protein>
    <submittedName>
        <fullName evidence="1">Uncharacterized protein</fullName>
    </submittedName>
</protein>
<sequence length="153" mass="17485">MNKYCDLYDVLERFVGLVKPVEFGLQLGFKDHQIIGELRSVGLHLPRQSGKTTLLSKWCSKHPDEVFIVHGSSPWLEAFKRLSNLPELPPWVSISKIRDNQPLLTDHSTLKKIKYVVVYGSSVIFSYCGLKRKDFNQWVADTFGTEIVVIHLG</sequence>
<evidence type="ECO:0000313" key="1">
    <source>
        <dbReference type="EMBL" id="CAG27189.1"/>
    </source>
</evidence>
<proteinExistence type="predicted"/>
<dbReference type="KEGG" id="vg:5176764"/>
<reference evidence="1 2" key="2">
    <citation type="journal article" date="2003" name="Res. Microbiol.">
        <title>Myoviridae bacteriophages of Pseudomonas aeruginosa: a long and complex evolutionary pathway.</title>
        <authorList>
            <person name="Krylov V.N."/>
            <person name="Pleteneva E.A."/>
            <person name="Bourkalsteva M.V."/>
            <person name="Shaburova O.V."/>
            <person name="Volckaert G."/>
            <person name="Sykilinda N.N."/>
            <person name="Kurochkina L.P."/>
            <person name="Mesyanzhinov V.V."/>
        </authorList>
    </citation>
    <scope>NUCLEOTIDE SEQUENCE [LARGE SCALE GENOMIC DNA]</scope>
</reference>
<dbReference type="Proteomes" id="UP000001239">
    <property type="component" value="Segment"/>
</dbReference>
<reference evidence="1 2" key="3">
    <citation type="journal article" date="2004" name="Bioinformatics">
        <title>PHIRE, a deterministic approach to reveal regulatory elements in bacteriophage genomes.</title>
        <authorList>
            <person name="Lavigne R."/>
            <person name="Sun W.D."/>
            <person name="Volckaert G."/>
        </authorList>
    </citation>
    <scope>NUCLEOTIDE SEQUENCE [LARGE SCALE GENOMIC DNA]</scope>
</reference>
<reference evidence="1 2" key="1">
    <citation type="journal article" date="2002" name="Genetika">
        <title>Phenogenetic characterization of a group of giant Phi KZ-like bacteriophages of Pseudomonas aeruginosa].</title>
        <authorList>
            <person name="Burkal'tseva M.V."/>
            <person name="Krylov V.N."/>
            <person name="Pleteneva E.A."/>
            <person name="Shaburova O.V."/>
            <person name="Krylov S.V."/>
            <person name="Volckaert G."/>
            <person name="Sykilinda N.N."/>
            <person name="Kurochkina L.P."/>
            <person name="Mesyanzhinov V.V."/>
        </authorList>
    </citation>
    <scope>NUCLEOTIDE SEQUENCE [LARGE SCALE GENOMIC DNA]</scope>
</reference>
<name>Q2Z0Y6_9CAUD</name>
<evidence type="ECO:0000313" key="2">
    <source>
        <dbReference type="Proteomes" id="UP000001239"/>
    </source>
</evidence>
<keyword evidence="2" id="KW-1185">Reference proteome</keyword>
<dbReference type="GeneID" id="5176764"/>
<organism evidence="1 2">
    <name type="scientific">Pseudomonas phage EL</name>
    <dbReference type="NCBI Taxonomy" id="273133"/>
    <lineage>
        <taxon>Viruses</taxon>
        <taxon>Duplodnaviria</taxon>
        <taxon>Heunggongvirae</taxon>
        <taxon>Uroviricota</taxon>
        <taxon>Caudoviricetes</taxon>
        <taxon>Chimalliviridae</taxon>
        <taxon>Elvirus</taxon>
        <taxon>Elvirus EL</taxon>
    </lineage>
</organism>
<accession>Q2Z0Y6</accession>
<dbReference type="RefSeq" id="YP_418128.1">
    <property type="nucleotide sequence ID" value="NC_007623.1"/>
</dbReference>
<dbReference type="OrthoDB" id="27575at10239"/>
<reference evidence="1 2" key="4">
    <citation type="journal article" date="2005" name="J. Mol. Biol.">
        <title>Genome comparison of Pseudomonas aeruginosa large phages.</title>
        <authorList>
            <person name="Hertveldt K."/>
            <person name="Lavigne R."/>
            <person name="Pleteneva E."/>
            <person name="Sernova N."/>
            <person name="Kurochkina L."/>
            <person name="Korchevskii R."/>
            <person name="Robben J."/>
            <person name="Mesyanzhinov V."/>
            <person name="Krylov V.N."/>
            <person name="Volckaert G."/>
        </authorList>
    </citation>
    <scope>NUCLEOTIDE SEQUENCE</scope>
</reference>
<dbReference type="EMBL" id="AJ697969">
    <property type="protein sequence ID" value="CAG27189.1"/>
    <property type="molecule type" value="Genomic_DNA"/>
</dbReference>